<evidence type="ECO:0000313" key="4">
    <source>
        <dbReference type="EMBL" id="GIH19913.1"/>
    </source>
</evidence>
<dbReference type="Gene3D" id="3.30.750.24">
    <property type="entry name" value="STAS domain"/>
    <property type="match status" value="1"/>
</dbReference>
<evidence type="ECO:0000313" key="5">
    <source>
        <dbReference type="Proteomes" id="UP000642748"/>
    </source>
</evidence>
<proteinExistence type="inferred from homology"/>
<feature type="domain" description="STAS" evidence="3">
    <location>
        <begin position="3"/>
        <end position="103"/>
    </location>
</feature>
<dbReference type="SUPFAM" id="SSF52091">
    <property type="entry name" value="SpoIIaa-like"/>
    <property type="match status" value="1"/>
</dbReference>
<dbReference type="Proteomes" id="UP000642748">
    <property type="component" value="Unassembled WGS sequence"/>
</dbReference>
<gene>
    <name evidence="4" type="ORF">Raf01_80850</name>
</gene>
<name>A0A8J3R1J2_9ACTN</name>
<dbReference type="Pfam" id="PF01740">
    <property type="entry name" value="STAS"/>
    <property type="match status" value="1"/>
</dbReference>
<organism evidence="4 5">
    <name type="scientific">Rugosimonospora africana</name>
    <dbReference type="NCBI Taxonomy" id="556532"/>
    <lineage>
        <taxon>Bacteria</taxon>
        <taxon>Bacillati</taxon>
        <taxon>Actinomycetota</taxon>
        <taxon>Actinomycetes</taxon>
        <taxon>Micromonosporales</taxon>
        <taxon>Micromonosporaceae</taxon>
        <taxon>Rugosimonospora</taxon>
    </lineage>
</organism>
<evidence type="ECO:0000259" key="3">
    <source>
        <dbReference type="PROSITE" id="PS50801"/>
    </source>
</evidence>
<dbReference type="PANTHER" id="PTHR33495">
    <property type="entry name" value="ANTI-SIGMA FACTOR ANTAGONIST TM_1081-RELATED-RELATED"/>
    <property type="match status" value="1"/>
</dbReference>
<reference evidence="4" key="1">
    <citation type="submission" date="2021-01" db="EMBL/GenBank/DDBJ databases">
        <title>Whole genome shotgun sequence of Rugosimonospora africana NBRC 104875.</title>
        <authorList>
            <person name="Komaki H."/>
            <person name="Tamura T."/>
        </authorList>
    </citation>
    <scope>NUCLEOTIDE SEQUENCE</scope>
    <source>
        <strain evidence="4">NBRC 104875</strain>
    </source>
</reference>
<dbReference type="InterPro" id="IPR002645">
    <property type="entry name" value="STAS_dom"/>
</dbReference>
<evidence type="ECO:0000256" key="2">
    <source>
        <dbReference type="RuleBase" id="RU003749"/>
    </source>
</evidence>
<evidence type="ECO:0000256" key="1">
    <source>
        <dbReference type="ARBA" id="ARBA00009013"/>
    </source>
</evidence>
<dbReference type="PROSITE" id="PS50801">
    <property type="entry name" value="STAS"/>
    <property type="match status" value="1"/>
</dbReference>
<comment type="similarity">
    <text evidence="1 2">Belongs to the anti-sigma-factor antagonist family.</text>
</comment>
<comment type="caution">
    <text evidence="4">The sequence shown here is derived from an EMBL/GenBank/DDBJ whole genome shotgun (WGS) entry which is preliminary data.</text>
</comment>
<protein>
    <recommendedName>
        <fullName evidence="2">Anti-sigma factor antagonist</fullName>
    </recommendedName>
</protein>
<keyword evidence="5" id="KW-1185">Reference proteome</keyword>
<dbReference type="GO" id="GO:0043856">
    <property type="term" value="F:anti-sigma factor antagonist activity"/>
    <property type="evidence" value="ECO:0007669"/>
    <property type="project" value="InterPro"/>
</dbReference>
<dbReference type="RefSeq" id="WP_203923354.1">
    <property type="nucleotide sequence ID" value="NZ_BONZ01000086.1"/>
</dbReference>
<dbReference type="NCBIfam" id="TIGR00377">
    <property type="entry name" value="ant_ant_sig"/>
    <property type="match status" value="1"/>
</dbReference>
<accession>A0A8J3R1J2</accession>
<sequence>MSMSVSAHRSDDAFRLRVAGEIDLGNVDALQAEVAAALEADDTRAVIVDLADVSFLDSSGISALLKGRRLADGKGKGFRVEAARGMVREVLTITGVWQHLSGE</sequence>
<dbReference type="CDD" id="cd07043">
    <property type="entry name" value="STAS_anti-anti-sigma_factors"/>
    <property type="match status" value="1"/>
</dbReference>
<dbReference type="AlphaFoldDB" id="A0A8J3R1J2"/>
<dbReference type="InterPro" id="IPR003658">
    <property type="entry name" value="Anti-sigma_ant"/>
</dbReference>
<dbReference type="EMBL" id="BONZ01000086">
    <property type="protein sequence ID" value="GIH19913.1"/>
    <property type="molecule type" value="Genomic_DNA"/>
</dbReference>
<dbReference type="InterPro" id="IPR036513">
    <property type="entry name" value="STAS_dom_sf"/>
</dbReference>
<dbReference type="PANTHER" id="PTHR33495:SF2">
    <property type="entry name" value="ANTI-SIGMA FACTOR ANTAGONIST TM_1081-RELATED"/>
    <property type="match status" value="1"/>
</dbReference>